<proteinExistence type="predicted"/>
<reference evidence="1 2" key="1">
    <citation type="journal article" date="2020" name="Environ. Microbiol. Rep.">
        <title>Redox cycling of Fe(II) and Fe(III) in magnetite accelerates aceticlastic methanogenesis by Methanosarcina mazei.</title>
        <authorList>
            <person name="Wang H."/>
            <person name="Byrne J.M."/>
            <person name="Liu P."/>
            <person name="Liu J."/>
            <person name="Dong X."/>
            <person name="Lu Y."/>
        </authorList>
    </citation>
    <scope>NUCLEOTIDE SEQUENCE [LARGE SCALE GENOMIC DNA]</scope>
    <source>
        <strain evidence="2">zm-15</strain>
    </source>
</reference>
<dbReference type="AlphaFoldDB" id="A0A6C0VP53"/>
<dbReference type="Gene3D" id="2.160.10.10">
    <property type="entry name" value="Hexapeptide repeat proteins"/>
    <property type="match status" value="1"/>
</dbReference>
<accession>A0A6C0VP53</accession>
<dbReference type="EMBL" id="CP042908">
    <property type="protein sequence ID" value="QIB91983.1"/>
    <property type="molecule type" value="Genomic_DNA"/>
</dbReference>
<dbReference type="PANTHER" id="PTHR23416">
    <property type="entry name" value="SIALIC ACID SYNTHASE-RELATED"/>
    <property type="match status" value="1"/>
</dbReference>
<protein>
    <recommendedName>
        <fullName evidence="3">Acyltransferase</fullName>
    </recommendedName>
</protein>
<dbReference type="RefSeq" id="WP_163645666.1">
    <property type="nucleotide sequence ID" value="NZ_CP042908.1"/>
</dbReference>
<evidence type="ECO:0000313" key="1">
    <source>
        <dbReference type="EMBL" id="QIB91983.1"/>
    </source>
</evidence>
<evidence type="ECO:0008006" key="3">
    <source>
        <dbReference type="Google" id="ProtNLM"/>
    </source>
</evidence>
<dbReference type="GeneID" id="44088268"/>
<sequence length="234" mass="26030">MFIQIKNFVKQKPTLLRFTLHPIAFIIKWLYGAYLTIRFVDHYQNFPAIKFRKLILVHIKKDRGSKLLINNRLIIEPWQGGIAPSSITIERNAELIIHGLFTVGDDVRISLAPLAKLVLHGTNISSGSGITCKSVILVNKHVEIGKDTIIAWDTFITDCDWHPINGKLKVSPTIIGDHVWIGVGCKILKGALIGQDSIIAPQSVVLAGKYPEKILLAGIPAKVTKTSIDMWGRD</sequence>
<dbReference type="SUPFAM" id="SSF51161">
    <property type="entry name" value="Trimeric LpxA-like enzymes"/>
    <property type="match status" value="1"/>
</dbReference>
<evidence type="ECO:0000313" key="2">
    <source>
        <dbReference type="Proteomes" id="UP000467371"/>
    </source>
</evidence>
<dbReference type="InterPro" id="IPR011004">
    <property type="entry name" value="Trimer_LpxA-like_sf"/>
</dbReference>
<gene>
    <name evidence="1" type="ORF">FQU78_13935</name>
</gene>
<name>A0A6C0VP53_METMZ</name>
<organism evidence="1 2">
    <name type="scientific">Methanosarcina mazei</name>
    <name type="common">Methanosarcina frisia</name>
    <dbReference type="NCBI Taxonomy" id="2209"/>
    <lineage>
        <taxon>Archaea</taxon>
        <taxon>Methanobacteriati</taxon>
        <taxon>Methanobacteriota</taxon>
        <taxon>Stenosarchaea group</taxon>
        <taxon>Methanomicrobia</taxon>
        <taxon>Methanosarcinales</taxon>
        <taxon>Methanosarcinaceae</taxon>
        <taxon>Methanosarcina</taxon>
    </lineage>
</organism>
<dbReference type="InterPro" id="IPR051159">
    <property type="entry name" value="Hexapeptide_acetyltransf"/>
</dbReference>
<dbReference type="InterPro" id="IPR001451">
    <property type="entry name" value="Hexapep"/>
</dbReference>
<dbReference type="Proteomes" id="UP000467371">
    <property type="component" value="Chromosome"/>
</dbReference>
<dbReference type="Pfam" id="PF00132">
    <property type="entry name" value="Hexapep"/>
    <property type="match status" value="1"/>
</dbReference>